<dbReference type="InterPro" id="IPR001853">
    <property type="entry name" value="DSBA-like_thioredoxin_dom"/>
</dbReference>
<dbReference type="InterPro" id="IPR036249">
    <property type="entry name" value="Thioredoxin-like_sf"/>
</dbReference>
<dbReference type="EMBL" id="CP015230">
    <property type="protein sequence ID" value="ANP40477.1"/>
    <property type="molecule type" value="Genomic_DNA"/>
</dbReference>
<dbReference type="CDD" id="cd03024">
    <property type="entry name" value="DsbA_FrnE"/>
    <property type="match status" value="1"/>
</dbReference>
<name>A0A1B1A1W7_9RHOB</name>
<dbReference type="Gene3D" id="3.40.30.10">
    <property type="entry name" value="Glutaredoxin"/>
    <property type="match status" value="1"/>
</dbReference>
<dbReference type="PANTHER" id="PTHR13887">
    <property type="entry name" value="GLUTATHIONE S-TRANSFERASE KAPPA"/>
    <property type="match status" value="1"/>
</dbReference>
<dbReference type="GO" id="GO:0016491">
    <property type="term" value="F:oxidoreductase activity"/>
    <property type="evidence" value="ECO:0007669"/>
    <property type="project" value="InterPro"/>
</dbReference>
<dbReference type="OrthoDB" id="9799122at2"/>
<dbReference type="Pfam" id="PF01323">
    <property type="entry name" value="DSBA"/>
    <property type="match status" value="1"/>
</dbReference>
<dbReference type="Proteomes" id="UP000013243">
    <property type="component" value="Chromosome"/>
</dbReference>
<gene>
    <name evidence="2" type="ORF">K529_006835</name>
</gene>
<evidence type="ECO:0000313" key="3">
    <source>
        <dbReference type="Proteomes" id="UP000013243"/>
    </source>
</evidence>
<evidence type="ECO:0000313" key="2">
    <source>
        <dbReference type="EMBL" id="ANP40477.1"/>
    </source>
</evidence>
<reference evidence="2 3" key="1">
    <citation type="journal article" date="2016" name="ISME J.">
        <title>Global occurrence and heterogeneity of the Roseobacter-clade species Ruegeria mobilis.</title>
        <authorList>
            <person name="Sonnenschein E."/>
            <person name="Gram L."/>
        </authorList>
    </citation>
    <scope>NUCLEOTIDE SEQUENCE [LARGE SCALE GENOMIC DNA]</scope>
    <source>
        <strain evidence="2 3">F1926</strain>
    </source>
</reference>
<sequence length="233" mass="25873">MTQPLAHVKLDILSDPICPWCYIGKTHLDRALADAPDHPFVVEWHPFQLNPDMPEGGMDRRTYLETKFGGKDNAVKVYAQIADHAREAGVEINFEAMQRTPNTINAHRLIHWAGLEAKQSAIVDALFQAYFVDGKDIGDTKVLADLAEHVGMERAVVEKLLEGDNDIEEIRSRDAHSRKMGVNSVPTFILANQHVVPGAQQPELWAQVIADIRSQLSEPAQSAENSEPNGSTH</sequence>
<accession>A0A1B1A1W7</accession>
<evidence type="ECO:0000259" key="1">
    <source>
        <dbReference type="Pfam" id="PF01323"/>
    </source>
</evidence>
<dbReference type="SUPFAM" id="SSF52833">
    <property type="entry name" value="Thioredoxin-like"/>
    <property type="match status" value="1"/>
</dbReference>
<dbReference type="RefSeq" id="WP_005611549.1">
    <property type="nucleotide sequence ID" value="NZ_CP015230.1"/>
</dbReference>
<dbReference type="AlphaFoldDB" id="A0A1B1A1W7"/>
<organism evidence="2 3">
    <name type="scientific">Tritonibacter mobilis F1926</name>
    <dbReference type="NCBI Taxonomy" id="1265309"/>
    <lineage>
        <taxon>Bacteria</taxon>
        <taxon>Pseudomonadati</taxon>
        <taxon>Pseudomonadota</taxon>
        <taxon>Alphaproteobacteria</taxon>
        <taxon>Rhodobacterales</taxon>
        <taxon>Paracoccaceae</taxon>
        <taxon>Tritonibacter</taxon>
    </lineage>
</organism>
<feature type="domain" description="DSBA-like thioredoxin" evidence="1">
    <location>
        <begin position="10"/>
        <end position="209"/>
    </location>
</feature>
<dbReference type="STRING" id="1265309.K529_006835"/>
<protein>
    <submittedName>
        <fullName evidence="2">Polyketide biosynthesis protein</fullName>
    </submittedName>
</protein>
<dbReference type="KEGG" id="rmb:K529_006835"/>
<dbReference type="PANTHER" id="PTHR13887:SF41">
    <property type="entry name" value="THIOREDOXIN SUPERFAMILY PROTEIN"/>
    <property type="match status" value="1"/>
</dbReference>
<dbReference type="GeneID" id="28249533"/>
<proteinExistence type="predicted"/>